<evidence type="ECO:0000313" key="2">
    <source>
        <dbReference type="Proteomes" id="UP000242141"/>
    </source>
</evidence>
<gene>
    <name evidence="1" type="ORF">HEPPS_01380</name>
</gene>
<protein>
    <submittedName>
        <fullName evidence="1">Uncharacterized protein</fullName>
    </submittedName>
</protein>
<organism evidence="1 2">
    <name type="scientific">Candidatus Hepatoplasma crinochetorum</name>
    <dbReference type="NCBI Taxonomy" id="295596"/>
    <lineage>
        <taxon>Bacteria</taxon>
        <taxon>Bacillati</taxon>
        <taxon>Mycoplasmatota</taxon>
        <taxon>Mollicutes</taxon>
        <taxon>Candidatus Hepatoplasmataceae</taxon>
        <taxon>Candidatus Hepatoplasma</taxon>
    </lineage>
</organism>
<reference evidence="2" key="1">
    <citation type="submission" date="2015-05" db="EMBL/GenBank/DDBJ databases">
        <authorList>
            <person name="Collingro A."/>
        </authorList>
    </citation>
    <scope>NUCLEOTIDE SEQUENCE [LARGE SCALE GENOMIC DNA]</scope>
    <source>
        <strain evidence="2">Ps</strain>
    </source>
</reference>
<name>A0A0G7ZMV0_9MOLU</name>
<proteinExistence type="predicted"/>
<dbReference type="Proteomes" id="UP000242141">
    <property type="component" value="Unassembled WGS sequence"/>
</dbReference>
<accession>A0A0G7ZMV0</accession>
<evidence type="ECO:0000313" key="1">
    <source>
        <dbReference type="EMBL" id="CRX36938.1"/>
    </source>
</evidence>
<dbReference type="AlphaFoldDB" id="A0A0G7ZMV0"/>
<sequence length="74" mass="8475">MSEKNNVFFYSILDKGISSKEICLNVNKISSNQNKIECFEYEGGGIWIRTFSNENGVKKKLERKLEISLGDPKN</sequence>
<keyword evidence="2" id="KW-1185">Reference proteome</keyword>
<dbReference type="EMBL" id="CWGI01000001">
    <property type="protein sequence ID" value="CRX36938.1"/>
    <property type="molecule type" value="Genomic_DNA"/>
</dbReference>